<evidence type="ECO:0000313" key="2">
    <source>
        <dbReference type="EMBL" id="CAB3863363.1"/>
    </source>
</evidence>
<dbReference type="EMBL" id="CADILG010000014">
    <property type="protein sequence ID" value="CAB3863363.1"/>
    <property type="molecule type" value="Genomic_DNA"/>
</dbReference>
<accession>A0A6S7CTA0</accession>
<keyword evidence="3" id="KW-1185">Reference proteome</keyword>
<reference evidence="2 3" key="1">
    <citation type="submission" date="2020-04" db="EMBL/GenBank/DDBJ databases">
        <authorList>
            <person name="De Canck E."/>
        </authorList>
    </citation>
    <scope>NUCLEOTIDE SEQUENCE [LARGE SCALE GENOMIC DNA]</scope>
    <source>
        <strain evidence="2 3">LMG 26858</strain>
    </source>
</reference>
<organism evidence="2 3">
    <name type="scientific">Achromobacter anxifer</name>
    <dbReference type="NCBI Taxonomy" id="1287737"/>
    <lineage>
        <taxon>Bacteria</taxon>
        <taxon>Pseudomonadati</taxon>
        <taxon>Pseudomonadota</taxon>
        <taxon>Betaproteobacteria</taxon>
        <taxon>Burkholderiales</taxon>
        <taxon>Alcaligenaceae</taxon>
        <taxon>Achromobacter</taxon>
    </lineage>
</organism>
<dbReference type="RefSeq" id="WP_175207221.1">
    <property type="nucleotide sequence ID" value="NZ_CADILG010000014.1"/>
</dbReference>
<gene>
    <name evidence="2" type="ORF">LMG26858_02339</name>
</gene>
<proteinExistence type="predicted"/>
<name>A0A6S7CTA0_9BURK</name>
<dbReference type="AlphaFoldDB" id="A0A6S7CTA0"/>
<dbReference type="Proteomes" id="UP000494117">
    <property type="component" value="Unassembled WGS sequence"/>
</dbReference>
<sequence length="174" mass="18667">MAPEDRIFELIEAAAGATPVIFANENGKRPATAYIAMAVHWARVSGAEVGKVGDDGVQPVRQHDDATVELQGFGPAAYDALDELALKLRHPLYEERAEALGLALFEIGRLQNIPVMRDAVRFERRGLLELGIRYALVHSEQVGFIETVTGTATTTGGLTPAIETPFTATVTAAP</sequence>
<protein>
    <recommendedName>
        <fullName evidence="1">Phage neck terminator protein gp12-like domain-containing protein</fullName>
    </recommendedName>
</protein>
<evidence type="ECO:0000313" key="3">
    <source>
        <dbReference type="Proteomes" id="UP000494117"/>
    </source>
</evidence>
<feature type="domain" description="Phage neck terminator protein gp12-like" evidence="1">
    <location>
        <begin position="20"/>
        <end position="152"/>
    </location>
</feature>
<dbReference type="InterPro" id="IPR057087">
    <property type="entry name" value="Gp12-like"/>
</dbReference>
<evidence type="ECO:0000259" key="1">
    <source>
        <dbReference type="Pfam" id="PF23961"/>
    </source>
</evidence>
<dbReference type="NCBIfam" id="NF047498">
    <property type="entry name" value="LIC_12616_fam"/>
    <property type="match status" value="1"/>
</dbReference>
<dbReference type="Pfam" id="PF23961">
    <property type="entry name" value="Phage_tail_terminator_9"/>
    <property type="match status" value="1"/>
</dbReference>